<dbReference type="Pfam" id="PF05154">
    <property type="entry name" value="TM2"/>
    <property type="match status" value="1"/>
</dbReference>
<feature type="domain" description="TM2" evidence="7">
    <location>
        <begin position="210"/>
        <end position="252"/>
    </location>
</feature>
<gene>
    <name evidence="8" type="ORF">D2E22_1396</name>
</gene>
<evidence type="ECO:0000256" key="2">
    <source>
        <dbReference type="ARBA" id="ARBA00022692"/>
    </source>
</evidence>
<feature type="compositionally biased region" description="Low complexity" evidence="5">
    <location>
        <begin position="105"/>
        <end position="117"/>
    </location>
</feature>
<feature type="compositionally biased region" description="Polar residues" evidence="5">
    <location>
        <begin position="145"/>
        <end position="158"/>
    </location>
</feature>
<evidence type="ECO:0000256" key="3">
    <source>
        <dbReference type="ARBA" id="ARBA00022989"/>
    </source>
</evidence>
<keyword evidence="9" id="KW-1185">Reference proteome</keyword>
<evidence type="ECO:0000259" key="7">
    <source>
        <dbReference type="Pfam" id="PF05154"/>
    </source>
</evidence>
<dbReference type="OrthoDB" id="2004788at2"/>
<evidence type="ECO:0000256" key="1">
    <source>
        <dbReference type="ARBA" id="ARBA00004141"/>
    </source>
</evidence>
<dbReference type="AlphaFoldDB" id="A0A430F664"/>
<dbReference type="GO" id="GO:0016020">
    <property type="term" value="C:membrane"/>
    <property type="evidence" value="ECO:0007669"/>
    <property type="project" value="UniProtKB-SubCell"/>
</dbReference>
<protein>
    <submittedName>
        <fullName evidence="8">TM2 domain-containing protein</fullName>
    </submittedName>
</protein>
<feature type="region of interest" description="Disordered" evidence="5">
    <location>
        <begin position="1"/>
        <end position="47"/>
    </location>
</feature>
<proteinExistence type="predicted"/>
<feature type="transmembrane region" description="Helical" evidence="6">
    <location>
        <begin position="243"/>
        <end position="265"/>
    </location>
</feature>
<feature type="region of interest" description="Disordered" evidence="5">
    <location>
        <begin position="134"/>
        <end position="158"/>
    </location>
</feature>
<feature type="transmembrane region" description="Helical" evidence="6">
    <location>
        <begin position="213"/>
        <end position="231"/>
    </location>
</feature>
<sequence length="290" mass="29914">MTQPQTNPDNPTNPTDPDNLNDASADLQADPQTVAFEQTSVTDPAGDTVTETIAAEDVADATVTEAISDAPSSAATAFDMAPDGAQPTFGNPSAYGAPAPASNVAPTTTDTPTSATPGMPTAIYAQTSAPAAQTVDSMGNPYTAAPTSSPYGQPSTDAFTDHTMPADAYTAPTYAAPGSAQQPYTQQPAYGAPNGAQPAYAAPATYYIARNKILAGLLALFFGMFGIHNFYLGYTGRGIAQLLLTALGWVALGLGPLAALIWSWIEGVRILTSDYGTPEHRDARGVELMD</sequence>
<reference evidence="8 9" key="1">
    <citation type="submission" date="2018-09" db="EMBL/GenBank/DDBJ databases">
        <title>Characterization of the phylogenetic diversity of five novel species belonging to the genus Bifidobacterium.</title>
        <authorList>
            <person name="Lugli G.A."/>
            <person name="Duranti S."/>
            <person name="Milani C."/>
        </authorList>
    </citation>
    <scope>NUCLEOTIDE SEQUENCE [LARGE SCALE GENOMIC DNA]</scope>
    <source>
        <strain evidence="8 9">2020B</strain>
    </source>
</reference>
<evidence type="ECO:0000256" key="5">
    <source>
        <dbReference type="SAM" id="MobiDB-lite"/>
    </source>
</evidence>
<feature type="compositionally biased region" description="Low complexity" evidence="5">
    <location>
        <begin position="1"/>
        <end position="22"/>
    </location>
</feature>
<keyword evidence="3 6" id="KW-1133">Transmembrane helix</keyword>
<accession>A0A430F664</accession>
<keyword evidence="4 6" id="KW-0472">Membrane</keyword>
<comment type="caution">
    <text evidence="8">The sequence shown here is derived from an EMBL/GenBank/DDBJ whole genome shotgun (WGS) entry which is preliminary data.</text>
</comment>
<dbReference type="Proteomes" id="UP000288052">
    <property type="component" value="Unassembled WGS sequence"/>
</dbReference>
<name>A0A430F664_9BIFI</name>
<dbReference type="EMBL" id="QXGI01000005">
    <property type="protein sequence ID" value="RSX47212.1"/>
    <property type="molecule type" value="Genomic_DNA"/>
</dbReference>
<evidence type="ECO:0000256" key="6">
    <source>
        <dbReference type="SAM" id="Phobius"/>
    </source>
</evidence>
<organism evidence="8 9">
    <name type="scientific">Bifidobacterium castoris</name>
    <dbReference type="NCBI Taxonomy" id="2306972"/>
    <lineage>
        <taxon>Bacteria</taxon>
        <taxon>Bacillati</taxon>
        <taxon>Actinomycetota</taxon>
        <taxon>Actinomycetes</taxon>
        <taxon>Bifidobacteriales</taxon>
        <taxon>Bifidobacteriaceae</taxon>
        <taxon>Bifidobacterium</taxon>
    </lineage>
</organism>
<evidence type="ECO:0000313" key="8">
    <source>
        <dbReference type="EMBL" id="RSX47212.1"/>
    </source>
</evidence>
<evidence type="ECO:0000256" key="4">
    <source>
        <dbReference type="ARBA" id="ARBA00023136"/>
    </source>
</evidence>
<keyword evidence="2 6" id="KW-0812">Transmembrane</keyword>
<evidence type="ECO:0000313" key="9">
    <source>
        <dbReference type="Proteomes" id="UP000288052"/>
    </source>
</evidence>
<dbReference type="InterPro" id="IPR007829">
    <property type="entry name" value="TM2"/>
</dbReference>
<dbReference type="RefSeq" id="WP_126032385.1">
    <property type="nucleotide sequence ID" value="NZ_QXGI01000005.1"/>
</dbReference>
<comment type="subcellular location">
    <subcellularLocation>
        <location evidence="1">Membrane</location>
        <topology evidence="1">Multi-pass membrane protein</topology>
    </subcellularLocation>
</comment>
<feature type="region of interest" description="Disordered" evidence="5">
    <location>
        <begin position="77"/>
        <end position="117"/>
    </location>
</feature>